<dbReference type="Pfam" id="PF00134">
    <property type="entry name" value="Cyclin_N"/>
    <property type="match status" value="1"/>
</dbReference>
<reference evidence="11" key="1">
    <citation type="submission" date="2013-01" db="EMBL/GenBank/DDBJ databases">
        <title>Draft Genome Sequence of a Mulberry Tree, Morus notabilis C.K. Schneid.</title>
        <authorList>
            <person name="He N."/>
            <person name="Zhao S."/>
        </authorList>
    </citation>
    <scope>NUCLEOTIDE SEQUENCE</scope>
</reference>
<dbReference type="InterPro" id="IPR036915">
    <property type="entry name" value="Cyclin-like_sf"/>
</dbReference>
<evidence type="ECO:0000256" key="6">
    <source>
        <dbReference type="ARBA" id="ARBA00032263"/>
    </source>
</evidence>
<keyword evidence="4 7" id="KW-0195">Cyclin</keyword>
<sequence>MGDSETNPFCFSSLLCQEDHESCFTEQEEDEENTYCYNTNDNNKPFFVSEDDEEFVQTMFKREEEEKAFFGSKASSSPSLASDDWNSSSIRTQSWFKSARLKALEWIYNTRAQFGFHFKTAYLSVTYFDRFLSKRYIDSGKMWAIRLLSVACLSLAAKMEECNVPMLSEFRVQDYNFESKVIKRMELLVLSALEWKMGSITPFAYLNYFTNKFGGENSQRLVVSTAVELILAMIEETNLIDIRPSIIAASAVLVASDGQLTGKTMELKMNVISFWRSEDKEIEKRKVKTPSEFSFSWKNSSFNSTESTKRRLSFNERDHQTSPVKKVHRT</sequence>
<protein>
    <recommendedName>
        <fullName evidence="6">B-like cyclin</fullName>
    </recommendedName>
</protein>
<dbReference type="GO" id="GO:0051301">
    <property type="term" value="P:cell division"/>
    <property type="evidence" value="ECO:0007669"/>
    <property type="project" value="UniProtKB-KW"/>
</dbReference>
<keyword evidence="3" id="KW-0132">Cell division</keyword>
<dbReference type="InterPro" id="IPR048258">
    <property type="entry name" value="Cyclins_cyclin-box"/>
</dbReference>
<dbReference type="CDD" id="cd20544">
    <property type="entry name" value="CYCLIN_AtCycD-like_rpt2"/>
    <property type="match status" value="1"/>
</dbReference>
<dbReference type="EMBL" id="KE345121">
    <property type="protein sequence ID" value="EXB94056.1"/>
    <property type="molecule type" value="Genomic_DNA"/>
</dbReference>
<dbReference type="Proteomes" id="UP000030645">
    <property type="component" value="Unassembled WGS sequence"/>
</dbReference>
<feature type="domain" description="Cyclin-like" evidence="9">
    <location>
        <begin position="105"/>
        <end position="191"/>
    </location>
</feature>
<dbReference type="InterPro" id="IPR039361">
    <property type="entry name" value="Cyclin"/>
</dbReference>
<organism evidence="10 11">
    <name type="scientific">Morus notabilis</name>
    <dbReference type="NCBI Taxonomy" id="981085"/>
    <lineage>
        <taxon>Eukaryota</taxon>
        <taxon>Viridiplantae</taxon>
        <taxon>Streptophyta</taxon>
        <taxon>Embryophyta</taxon>
        <taxon>Tracheophyta</taxon>
        <taxon>Spermatophyta</taxon>
        <taxon>Magnoliopsida</taxon>
        <taxon>eudicotyledons</taxon>
        <taxon>Gunneridae</taxon>
        <taxon>Pentapetalae</taxon>
        <taxon>rosids</taxon>
        <taxon>fabids</taxon>
        <taxon>Rosales</taxon>
        <taxon>Moraceae</taxon>
        <taxon>Moreae</taxon>
        <taxon>Morus</taxon>
    </lineage>
</organism>
<evidence type="ECO:0000256" key="2">
    <source>
        <dbReference type="ARBA" id="ARBA00011177"/>
    </source>
</evidence>
<evidence type="ECO:0000256" key="7">
    <source>
        <dbReference type="RuleBase" id="RU000383"/>
    </source>
</evidence>
<evidence type="ECO:0000313" key="11">
    <source>
        <dbReference type="Proteomes" id="UP000030645"/>
    </source>
</evidence>
<dbReference type="AlphaFoldDB" id="W9RS75"/>
<dbReference type="PROSITE" id="PS00292">
    <property type="entry name" value="CYCLINS"/>
    <property type="match status" value="1"/>
</dbReference>
<dbReference type="SMART" id="SM00385">
    <property type="entry name" value="CYCLIN"/>
    <property type="match status" value="1"/>
</dbReference>
<keyword evidence="5" id="KW-0131">Cell cycle</keyword>
<proteinExistence type="inferred from homology"/>
<keyword evidence="11" id="KW-1185">Reference proteome</keyword>
<dbReference type="SUPFAM" id="SSF47954">
    <property type="entry name" value="Cyclin-like"/>
    <property type="match status" value="1"/>
</dbReference>
<feature type="compositionally biased region" description="Low complexity" evidence="8">
    <location>
        <begin position="291"/>
        <end position="304"/>
    </location>
</feature>
<accession>W9RS75</accession>
<feature type="region of interest" description="Disordered" evidence="8">
    <location>
        <begin position="288"/>
        <end position="330"/>
    </location>
</feature>
<name>W9RS75_9ROSA</name>
<comment type="similarity">
    <text evidence="1">Belongs to the cyclin family. Cyclin D subfamily.</text>
</comment>
<evidence type="ECO:0000259" key="9">
    <source>
        <dbReference type="SMART" id="SM00385"/>
    </source>
</evidence>
<comment type="subunit">
    <text evidence="2">Interacts with the CDC2 protein kinase to form a serine/threonine kinase holoenzyme complex also known as maturation promoting factor (MPF). The cyclin subunit imparts substrate specificity to the complex.</text>
</comment>
<dbReference type="Gene3D" id="1.10.472.10">
    <property type="entry name" value="Cyclin-like"/>
    <property type="match status" value="2"/>
</dbReference>
<evidence type="ECO:0000256" key="4">
    <source>
        <dbReference type="ARBA" id="ARBA00023127"/>
    </source>
</evidence>
<dbReference type="STRING" id="981085.W9RS75"/>
<dbReference type="InterPro" id="IPR006671">
    <property type="entry name" value="Cyclin_N"/>
</dbReference>
<evidence type="ECO:0000313" key="10">
    <source>
        <dbReference type="EMBL" id="EXB94056.1"/>
    </source>
</evidence>
<dbReference type="FunFam" id="1.10.472.10:FF:000069">
    <property type="entry name" value="Cyclin-D5-1"/>
    <property type="match status" value="1"/>
</dbReference>
<dbReference type="CDD" id="cd20543">
    <property type="entry name" value="CYCLIN_AtCycD-like_rpt1"/>
    <property type="match status" value="1"/>
</dbReference>
<dbReference type="PANTHER" id="PTHR10177">
    <property type="entry name" value="CYCLINS"/>
    <property type="match status" value="1"/>
</dbReference>
<evidence type="ECO:0000256" key="8">
    <source>
        <dbReference type="SAM" id="MobiDB-lite"/>
    </source>
</evidence>
<feature type="compositionally biased region" description="Basic and acidic residues" evidence="8">
    <location>
        <begin position="307"/>
        <end position="320"/>
    </location>
</feature>
<gene>
    <name evidence="10" type="ORF">L484_009401</name>
</gene>
<dbReference type="eggNOG" id="KOG0656">
    <property type="taxonomic scope" value="Eukaryota"/>
</dbReference>
<evidence type="ECO:0000256" key="1">
    <source>
        <dbReference type="ARBA" id="ARBA00009065"/>
    </source>
</evidence>
<evidence type="ECO:0000256" key="3">
    <source>
        <dbReference type="ARBA" id="ARBA00022618"/>
    </source>
</evidence>
<evidence type="ECO:0000256" key="5">
    <source>
        <dbReference type="ARBA" id="ARBA00023306"/>
    </source>
</evidence>
<dbReference type="InterPro" id="IPR013763">
    <property type="entry name" value="Cyclin-like_dom"/>
</dbReference>